<gene>
    <name evidence="5" type="primary">PRO1</name>
    <name evidence="5" type="ORF">CGCSCA2_v006279</name>
</gene>
<dbReference type="SUPFAM" id="SSF48576">
    <property type="entry name" value="Terpenoid synthases"/>
    <property type="match status" value="1"/>
</dbReference>
<dbReference type="InterPro" id="IPR008949">
    <property type="entry name" value="Isoprenoid_synthase_dom_sf"/>
</dbReference>
<organism evidence="5 6">
    <name type="scientific">Colletotrichum siamense</name>
    <name type="common">Anthracnose fungus</name>
    <dbReference type="NCBI Taxonomy" id="690259"/>
    <lineage>
        <taxon>Eukaryota</taxon>
        <taxon>Fungi</taxon>
        <taxon>Dikarya</taxon>
        <taxon>Ascomycota</taxon>
        <taxon>Pezizomycotina</taxon>
        <taxon>Sordariomycetes</taxon>
        <taxon>Hypocreomycetidae</taxon>
        <taxon>Glomerellales</taxon>
        <taxon>Glomerellaceae</taxon>
        <taxon>Colletotrichum</taxon>
        <taxon>Colletotrichum gloeosporioides species complex</taxon>
    </lineage>
</organism>
<evidence type="ECO:0000256" key="1">
    <source>
        <dbReference type="ARBA" id="ARBA00001946"/>
    </source>
</evidence>
<dbReference type="Proteomes" id="UP000711996">
    <property type="component" value="Unassembled WGS sequence"/>
</dbReference>
<protein>
    <recommendedName>
        <fullName evidence="4">Terpene synthase</fullName>
        <ecNumber evidence="4">4.2.3.-</ecNumber>
    </recommendedName>
</protein>
<keyword evidence="6" id="KW-1185">Reference proteome</keyword>
<dbReference type="OrthoDB" id="6486656at2759"/>
<sequence length="363" mass="41701">MAQIYTDKICSDMETFNNRRTGTMVTIPDFLARWPVEKGWPWQVELHPDSESIKNEAETWMRSFSGIPASFVNKIIAASFPEIACINYAHMDKGSCLLAAQVMLLFFVIDETTDAGDEEEVRRQCLIVKDAFSFSGSVHNKPTSSGHLSSMELMAKDVAERYLATGTKESWQLFRDLFNDYLDGVVEEAGLRRRLPALPSRNEYMTVRQRTIGMYPSIAFLLIKSEVRREVWEEPAIQSLMDMCFRIIINQNDMYSFDKEHAKGEDSHNGVRIMMNEFDIGVQEAMDRLGAETRELVSTFIDLSGNMPTTETMWDYEHQQLLLEGCIAWIIGMDVWSLHVTARYHGQGGLNKYRAYKPRPKRL</sequence>
<dbReference type="GO" id="GO:0008299">
    <property type="term" value="P:isoprenoid biosynthetic process"/>
    <property type="evidence" value="ECO:0007669"/>
    <property type="project" value="UniProtKB-ARBA"/>
</dbReference>
<keyword evidence="3 4" id="KW-0460">Magnesium</keyword>
<dbReference type="GO" id="GO:0046872">
    <property type="term" value="F:metal ion binding"/>
    <property type="evidence" value="ECO:0007669"/>
    <property type="project" value="UniProtKB-KW"/>
</dbReference>
<comment type="similarity">
    <text evidence="2 4">Belongs to the terpene synthase family.</text>
</comment>
<keyword evidence="4" id="KW-0479">Metal-binding</keyword>
<dbReference type="Pfam" id="PF19086">
    <property type="entry name" value="Terpene_syn_C_2"/>
    <property type="match status" value="1"/>
</dbReference>
<comment type="caution">
    <text evidence="5">The sequence shown here is derived from an EMBL/GenBank/DDBJ whole genome shotgun (WGS) entry which is preliminary data.</text>
</comment>
<evidence type="ECO:0000256" key="3">
    <source>
        <dbReference type="ARBA" id="ARBA00022842"/>
    </source>
</evidence>
<dbReference type="GO" id="GO:0010333">
    <property type="term" value="F:terpene synthase activity"/>
    <property type="evidence" value="ECO:0007669"/>
    <property type="project" value="InterPro"/>
</dbReference>
<dbReference type="AlphaFoldDB" id="A0A9P5ETT5"/>
<comment type="cofactor">
    <cofactor evidence="1 4">
        <name>Mg(2+)</name>
        <dbReference type="ChEBI" id="CHEBI:18420"/>
    </cofactor>
</comment>
<dbReference type="PANTHER" id="PTHR35201:SF4">
    <property type="entry name" value="BETA-PINACENE SYNTHASE-RELATED"/>
    <property type="match status" value="1"/>
</dbReference>
<dbReference type="SFLD" id="SFLDS00005">
    <property type="entry name" value="Isoprenoid_Synthase_Type_I"/>
    <property type="match status" value="1"/>
</dbReference>
<evidence type="ECO:0000256" key="2">
    <source>
        <dbReference type="ARBA" id="ARBA00006333"/>
    </source>
</evidence>
<dbReference type="Gene3D" id="1.10.600.10">
    <property type="entry name" value="Farnesyl Diphosphate Synthase"/>
    <property type="match status" value="1"/>
</dbReference>
<reference evidence="5" key="1">
    <citation type="submission" date="2019-06" db="EMBL/GenBank/DDBJ databases">
        <authorList>
            <person name="Gan P."/>
            <person name="Shirasu K."/>
        </authorList>
    </citation>
    <scope>NUCLEOTIDE SEQUENCE [LARGE SCALE GENOMIC DNA]</scope>
    <source>
        <strain evidence="5">CAD2</strain>
    </source>
</reference>
<dbReference type="EMBL" id="QPMT01000017">
    <property type="protein sequence ID" value="KAF4859275.1"/>
    <property type="molecule type" value="Genomic_DNA"/>
</dbReference>
<name>A0A9P5ETT5_COLSI</name>
<dbReference type="PANTHER" id="PTHR35201">
    <property type="entry name" value="TERPENE SYNTHASE"/>
    <property type="match status" value="1"/>
</dbReference>
<accession>A0A9P5ETT5</accession>
<dbReference type="EC" id="4.2.3.-" evidence="4"/>
<evidence type="ECO:0000313" key="6">
    <source>
        <dbReference type="Proteomes" id="UP000711996"/>
    </source>
</evidence>
<keyword evidence="4" id="KW-0456">Lyase</keyword>
<proteinExistence type="inferred from homology"/>
<evidence type="ECO:0000256" key="4">
    <source>
        <dbReference type="RuleBase" id="RU366034"/>
    </source>
</evidence>
<dbReference type="SFLD" id="SFLDG01020">
    <property type="entry name" value="Terpene_Cyclase_Like_2"/>
    <property type="match status" value="1"/>
</dbReference>
<evidence type="ECO:0000313" key="5">
    <source>
        <dbReference type="EMBL" id="KAF4859275.1"/>
    </source>
</evidence>
<dbReference type="InterPro" id="IPR034686">
    <property type="entry name" value="Terpene_cyclase-like_2"/>
</dbReference>